<dbReference type="InterPro" id="IPR012336">
    <property type="entry name" value="Thioredoxin-like_fold"/>
</dbReference>
<reference evidence="2" key="1">
    <citation type="journal article" date="2014" name="Int. J. Syst. Evol. Microbiol.">
        <title>Complete genome sequence of Corynebacterium casei LMG S-19264T (=DSM 44701T), isolated from a smear-ripened cheese.</title>
        <authorList>
            <consortium name="US DOE Joint Genome Institute (JGI-PGF)"/>
            <person name="Walter F."/>
            <person name="Albersmeier A."/>
            <person name="Kalinowski J."/>
            <person name="Ruckert C."/>
        </authorList>
    </citation>
    <scope>NUCLEOTIDE SEQUENCE</scope>
    <source>
        <strain evidence="2">CCM 8433</strain>
    </source>
</reference>
<gene>
    <name evidence="2" type="ORF">GCM10011482_02850</name>
</gene>
<reference evidence="2" key="2">
    <citation type="submission" date="2020-09" db="EMBL/GenBank/DDBJ databases">
        <authorList>
            <person name="Sun Q."/>
            <person name="Sedlacek I."/>
        </authorList>
    </citation>
    <scope>NUCLEOTIDE SEQUENCE</scope>
    <source>
        <strain evidence="2">CCM 8433</strain>
    </source>
</reference>
<dbReference type="InterPro" id="IPR036249">
    <property type="entry name" value="Thioredoxin-like_sf"/>
</dbReference>
<dbReference type="RefSeq" id="WP_188366478.1">
    <property type="nucleotide sequence ID" value="NZ_BMDT01000001.1"/>
</dbReference>
<proteinExistence type="predicted"/>
<protein>
    <submittedName>
        <fullName evidence="2">Thioredoxin</fullName>
    </submittedName>
</protein>
<dbReference type="Pfam" id="PF13462">
    <property type="entry name" value="Thioredoxin_4"/>
    <property type="match status" value="1"/>
</dbReference>
<feature type="domain" description="Thioredoxin-like fold" evidence="1">
    <location>
        <begin position="13"/>
        <end position="170"/>
    </location>
</feature>
<keyword evidence="3" id="KW-1185">Reference proteome</keyword>
<accession>A0A917JFE3</accession>
<comment type="caution">
    <text evidence="2">The sequence shown here is derived from an EMBL/GenBank/DDBJ whole genome shotgun (WGS) entry which is preliminary data.</text>
</comment>
<evidence type="ECO:0000313" key="3">
    <source>
        <dbReference type="Proteomes" id="UP000622610"/>
    </source>
</evidence>
<name>A0A917JFE3_9ENTE</name>
<dbReference type="SUPFAM" id="SSF52833">
    <property type="entry name" value="Thioredoxin-like"/>
    <property type="match status" value="1"/>
</dbReference>
<sequence>MDISIIKAESVTAETGIFIGEHAPKQTVEFMNVRCPYCKKWFENSAEILSEAVDSGKLQRVIKLFDKEKASLLSGNVMHRYISKTDGRQALLDLTKIYATQTSWGQLPLEDVAVYAEETLNLTLQDDLDTTNKIIEEANQANIKFVPTILLDSHIFDENISLETLSSYLNQ</sequence>
<dbReference type="Gene3D" id="3.40.30.10">
    <property type="entry name" value="Glutaredoxin"/>
    <property type="match status" value="1"/>
</dbReference>
<dbReference type="EMBL" id="BMDT01000001">
    <property type="protein sequence ID" value="GGI64631.1"/>
    <property type="molecule type" value="Genomic_DNA"/>
</dbReference>
<evidence type="ECO:0000259" key="1">
    <source>
        <dbReference type="Pfam" id="PF13462"/>
    </source>
</evidence>
<dbReference type="CDD" id="cd02972">
    <property type="entry name" value="DsbA_family"/>
    <property type="match status" value="1"/>
</dbReference>
<dbReference type="Gene3D" id="1.10.1200.90">
    <property type="entry name" value="DsbA-like domain"/>
    <property type="match status" value="1"/>
</dbReference>
<evidence type="ECO:0000313" key="2">
    <source>
        <dbReference type="EMBL" id="GGI64631.1"/>
    </source>
</evidence>
<dbReference type="Proteomes" id="UP000622610">
    <property type="component" value="Unassembled WGS sequence"/>
</dbReference>
<organism evidence="2 3">
    <name type="scientific">Enterococcus alcedinis</name>
    <dbReference type="NCBI Taxonomy" id="1274384"/>
    <lineage>
        <taxon>Bacteria</taxon>
        <taxon>Bacillati</taxon>
        <taxon>Bacillota</taxon>
        <taxon>Bacilli</taxon>
        <taxon>Lactobacillales</taxon>
        <taxon>Enterococcaceae</taxon>
        <taxon>Enterococcus</taxon>
    </lineage>
</organism>
<dbReference type="AlphaFoldDB" id="A0A917JFE3"/>